<dbReference type="InterPro" id="IPR050365">
    <property type="entry name" value="TIM50"/>
</dbReference>
<feature type="compositionally biased region" description="Polar residues" evidence="1">
    <location>
        <begin position="290"/>
        <end position="313"/>
    </location>
</feature>
<dbReference type="EnsemblPlants" id="KEH38149">
    <property type="protein sequence ID" value="KEH38149"/>
    <property type="gene ID" value="MTR_2g060670"/>
</dbReference>
<feature type="region of interest" description="Disordered" evidence="1">
    <location>
        <begin position="346"/>
        <end position="403"/>
    </location>
</feature>
<dbReference type="Gene3D" id="3.40.50.1000">
    <property type="entry name" value="HAD superfamily/HAD-like"/>
    <property type="match status" value="1"/>
</dbReference>
<evidence type="ECO:0000313" key="3">
    <source>
        <dbReference type="EMBL" id="KEH38149.1"/>
    </source>
</evidence>
<evidence type="ECO:0000256" key="1">
    <source>
        <dbReference type="SAM" id="MobiDB-lite"/>
    </source>
</evidence>
<name>A0A072V7W0_MEDTR</name>
<feature type="compositionally biased region" description="Polar residues" evidence="1">
    <location>
        <begin position="120"/>
        <end position="143"/>
    </location>
</feature>
<dbReference type="InterPro" id="IPR023214">
    <property type="entry name" value="HAD_sf"/>
</dbReference>
<gene>
    <name evidence="4" type="primary">11423844</name>
    <name evidence="3" type="ordered locus">MTR_2g060670</name>
</gene>
<keyword evidence="5" id="KW-1185">Reference proteome</keyword>
<dbReference type="SMART" id="SM00577">
    <property type="entry name" value="CPDc"/>
    <property type="match status" value="1"/>
</dbReference>
<dbReference type="InterPro" id="IPR036412">
    <property type="entry name" value="HAD-like_sf"/>
</dbReference>
<sequence>MGPKRRGRKTSRKVQSDANGCGTQENTISSKASTSVSDMPSEHPIQCKSTDALMSQSCVEADICMPKNKEKEQNILCQATGKDNGRSDIQDKVKDSSVVADTEVLAKVSALEAVKMNIEQSINEKSSNPDETGDSMKNGSLVKNQDDDVEVHDLSGSQNNLDVKFTKKSKKRKRRKTKNNVVESDANGCGTPENTFPSKTSTSALDMPIEHPIQCLSTDALMSPPCVQADICLRGNEEEGQNILSQSAEKGNGESDIKDEGGNCSSVVADAELFAKESVLEVVQMDMEQSINQNGSNPKETSDSLNNKSLTMNNDEDLEVHDLSDKSDCIKTYSRKNLNNVHCIKEPPIQDHHNDDSHEVSDGPLTDGLMERETEHSTNQNKVEAEEMELTAENSSEQRSTTTSCLVDIPVTPLQEINASQVDHAEVTRNGGNSEISQCSVERPTSCLVDIPVTPLVETNARQVDHAEATRNGGNSKISQCSVERPIISNSKNKLLILDVNGLLADCVSDVPNGYYQPEPDFWVRRRKVYKRPFCDDFLRFCFDRFHVGIWSSRAKCNVDDVIKHLMGKSASRLLFCWNQSHCTTTKFSTVENKEKPLVLKELRKLWEKLEPGLPWEKGEFHESNTLLVDDSPYKALVNPVSSCCFPFIRYALSFAFLCYTGFPPMLSLPLIVLFSDAYGHIPLLLPLPLHQRLVIRT</sequence>
<dbReference type="AlphaFoldDB" id="A0A072V7W0"/>
<dbReference type="EMBL" id="CM001218">
    <property type="protein sequence ID" value="KEH38149.1"/>
    <property type="molecule type" value="Genomic_DNA"/>
</dbReference>
<feature type="compositionally biased region" description="Polar residues" evidence="1">
    <location>
        <begin position="392"/>
        <end position="403"/>
    </location>
</feature>
<feature type="compositionally biased region" description="Basic residues" evidence="1">
    <location>
        <begin position="166"/>
        <end position="178"/>
    </location>
</feature>
<evidence type="ECO:0000313" key="5">
    <source>
        <dbReference type="Proteomes" id="UP000002051"/>
    </source>
</evidence>
<evidence type="ECO:0000259" key="2">
    <source>
        <dbReference type="PROSITE" id="PS50969"/>
    </source>
</evidence>
<protein>
    <submittedName>
        <fullName evidence="3">NLI interacting factor-like phosphatase</fullName>
    </submittedName>
</protein>
<feature type="region of interest" description="Disordered" evidence="1">
    <location>
        <begin position="1"/>
        <end position="44"/>
    </location>
</feature>
<dbReference type="SUPFAM" id="SSF56784">
    <property type="entry name" value="HAD-like"/>
    <property type="match status" value="1"/>
</dbReference>
<accession>A0A072V7W0</accession>
<proteinExistence type="predicted"/>
<feature type="domain" description="FCP1 homology" evidence="2">
    <location>
        <begin position="489"/>
        <end position="670"/>
    </location>
</feature>
<reference evidence="3 5" key="1">
    <citation type="journal article" date="2011" name="Nature">
        <title>The Medicago genome provides insight into the evolution of rhizobial symbioses.</title>
        <authorList>
            <person name="Young N.D."/>
            <person name="Debelle F."/>
            <person name="Oldroyd G.E."/>
            <person name="Geurts R."/>
            <person name="Cannon S.B."/>
            <person name="Udvardi M.K."/>
            <person name="Benedito V.A."/>
            <person name="Mayer K.F."/>
            <person name="Gouzy J."/>
            <person name="Schoof H."/>
            <person name="Van de Peer Y."/>
            <person name="Proost S."/>
            <person name="Cook D.R."/>
            <person name="Meyers B.C."/>
            <person name="Spannagl M."/>
            <person name="Cheung F."/>
            <person name="De Mita S."/>
            <person name="Krishnakumar V."/>
            <person name="Gundlach H."/>
            <person name="Zhou S."/>
            <person name="Mudge J."/>
            <person name="Bharti A.K."/>
            <person name="Murray J.D."/>
            <person name="Naoumkina M.A."/>
            <person name="Rosen B."/>
            <person name="Silverstein K.A."/>
            <person name="Tang H."/>
            <person name="Rombauts S."/>
            <person name="Zhao P.X."/>
            <person name="Zhou P."/>
            <person name="Barbe V."/>
            <person name="Bardou P."/>
            <person name="Bechner M."/>
            <person name="Bellec A."/>
            <person name="Berger A."/>
            <person name="Berges H."/>
            <person name="Bidwell S."/>
            <person name="Bisseling T."/>
            <person name="Choisne N."/>
            <person name="Couloux A."/>
            <person name="Denny R."/>
            <person name="Deshpande S."/>
            <person name="Dai X."/>
            <person name="Doyle J.J."/>
            <person name="Dudez A.M."/>
            <person name="Farmer A.D."/>
            <person name="Fouteau S."/>
            <person name="Franken C."/>
            <person name="Gibelin C."/>
            <person name="Gish J."/>
            <person name="Goldstein S."/>
            <person name="Gonzalez A.J."/>
            <person name="Green P.J."/>
            <person name="Hallab A."/>
            <person name="Hartog M."/>
            <person name="Hua A."/>
            <person name="Humphray S.J."/>
            <person name="Jeong D.H."/>
            <person name="Jing Y."/>
            <person name="Jocker A."/>
            <person name="Kenton S.M."/>
            <person name="Kim D.J."/>
            <person name="Klee K."/>
            <person name="Lai H."/>
            <person name="Lang C."/>
            <person name="Lin S."/>
            <person name="Macmil S.L."/>
            <person name="Magdelenat G."/>
            <person name="Matthews L."/>
            <person name="McCorrison J."/>
            <person name="Monaghan E.L."/>
            <person name="Mun J.H."/>
            <person name="Najar F.Z."/>
            <person name="Nicholson C."/>
            <person name="Noirot C."/>
            <person name="O'Bleness M."/>
            <person name="Paule C.R."/>
            <person name="Poulain J."/>
            <person name="Prion F."/>
            <person name="Qin B."/>
            <person name="Qu C."/>
            <person name="Retzel E.F."/>
            <person name="Riddle C."/>
            <person name="Sallet E."/>
            <person name="Samain S."/>
            <person name="Samson N."/>
            <person name="Sanders I."/>
            <person name="Saurat O."/>
            <person name="Scarpelli C."/>
            <person name="Schiex T."/>
            <person name="Segurens B."/>
            <person name="Severin A.J."/>
            <person name="Sherrier D.J."/>
            <person name="Shi R."/>
            <person name="Sims S."/>
            <person name="Singer S.R."/>
            <person name="Sinharoy S."/>
            <person name="Sterck L."/>
            <person name="Viollet A."/>
            <person name="Wang B.B."/>
            <person name="Wang K."/>
            <person name="Wang M."/>
            <person name="Wang X."/>
            <person name="Warfsmann J."/>
            <person name="Weissenbach J."/>
            <person name="White D.D."/>
            <person name="White J.D."/>
            <person name="Wiley G.B."/>
            <person name="Wincker P."/>
            <person name="Xing Y."/>
            <person name="Yang L."/>
            <person name="Yao Z."/>
            <person name="Ying F."/>
            <person name="Zhai J."/>
            <person name="Zhou L."/>
            <person name="Zuber A."/>
            <person name="Denarie J."/>
            <person name="Dixon R.A."/>
            <person name="May G.D."/>
            <person name="Schwartz D.C."/>
            <person name="Rogers J."/>
            <person name="Quetier F."/>
            <person name="Town C.D."/>
            <person name="Roe B.A."/>
        </authorList>
    </citation>
    <scope>NUCLEOTIDE SEQUENCE [LARGE SCALE GENOMIC DNA]</scope>
    <source>
        <strain evidence="3">A17</strain>
        <strain evidence="4 5">cv. Jemalong A17</strain>
    </source>
</reference>
<feature type="region of interest" description="Disordered" evidence="1">
    <location>
        <begin position="120"/>
        <end position="199"/>
    </location>
</feature>
<dbReference type="PROSITE" id="PS50969">
    <property type="entry name" value="FCP1"/>
    <property type="match status" value="1"/>
</dbReference>
<feature type="compositionally biased region" description="Basic and acidic residues" evidence="1">
    <location>
        <begin position="346"/>
        <end position="361"/>
    </location>
</feature>
<feature type="compositionally biased region" description="Polar residues" evidence="1">
    <location>
        <begin position="16"/>
        <end position="38"/>
    </location>
</feature>
<evidence type="ECO:0000313" key="4">
    <source>
        <dbReference type="EnsemblPlants" id="KEH38149"/>
    </source>
</evidence>
<dbReference type="Pfam" id="PF03031">
    <property type="entry name" value="NIF"/>
    <property type="match status" value="1"/>
</dbReference>
<reference evidence="4" key="3">
    <citation type="submission" date="2015-04" db="UniProtKB">
        <authorList>
            <consortium name="EnsemblPlants"/>
        </authorList>
    </citation>
    <scope>IDENTIFICATION</scope>
    <source>
        <strain evidence="4">cv. Jemalong A17</strain>
    </source>
</reference>
<dbReference type="InterPro" id="IPR004274">
    <property type="entry name" value="FCP1_dom"/>
</dbReference>
<reference evidence="3 5" key="2">
    <citation type="journal article" date="2014" name="BMC Genomics">
        <title>An improved genome release (version Mt4.0) for the model legume Medicago truncatula.</title>
        <authorList>
            <person name="Tang H."/>
            <person name="Krishnakumar V."/>
            <person name="Bidwell S."/>
            <person name="Rosen B."/>
            <person name="Chan A."/>
            <person name="Zhou S."/>
            <person name="Gentzbittel L."/>
            <person name="Childs K.L."/>
            <person name="Yandell M."/>
            <person name="Gundlach H."/>
            <person name="Mayer K.F."/>
            <person name="Schwartz D.C."/>
            <person name="Town C.D."/>
        </authorList>
    </citation>
    <scope>GENOME REANNOTATION</scope>
    <source>
        <strain evidence="3">A17</strain>
        <strain evidence="4 5">cv. Jemalong A17</strain>
    </source>
</reference>
<feature type="region of interest" description="Disordered" evidence="1">
    <location>
        <begin position="290"/>
        <end position="319"/>
    </location>
</feature>
<organism evidence="3 5">
    <name type="scientific">Medicago truncatula</name>
    <name type="common">Barrel medic</name>
    <name type="synonym">Medicago tribuloides</name>
    <dbReference type="NCBI Taxonomy" id="3880"/>
    <lineage>
        <taxon>Eukaryota</taxon>
        <taxon>Viridiplantae</taxon>
        <taxon>Streptophyta</taxon>
        <taxon>Embryophyta</taxon>
        <taxon>Tracheophyta</taxon>
        <taxon>Spermatophyta</taxon>
        <taxon>Magnoliopsida</taxon>
        <taxon>eudicotyledons</taxon>
        <taxon>Gunneridae</taxon>
        <taxon>Pentapetalae</taxon>
        <taxon>rosids</taxon>
        <taxon>fabids</taxon>
        <taxon>Fabales</taxon>
        <taxon>Fabaceae</taxon>
        <taxon>Papilionoideae</taxon>
        <taxon>50 kb inversion clade</taxon>
        <taxon>NPAAA clade</taxon>
        <taxon>Hologalegina</taxon>
        <taxon>IRL clade</taxon>
        <taxon>Trifolieae</taxon>
        <taxon>Medicago</taxon>
    </lineage>
</organism>
<dbReference type="Proteomes" id="UP000002051">
    <property type="component" value="Chromosome 2"/>
</dbReference>
<feature type="compositionally biased region" description="Basic residues" evidence="1">
    <location>
        <begin position="1"/>
        <end position="12"/>
    </location>
</feature>
<dbReference type="PANTHER" id="PTHR12210">
    <property type="entry name" value="DULLARD PROTEIN PHOSPHATASE"/>
    <property type="match status" value="1"/>
</dbReference>